<dbReference type="Gene3D" id="1.10.10.10">
    <property type="entry name" value="Winged helix-like DNA-binding domain superfamily/Winged helix DNA-binding domain"/>
    <property type="match status" value="1"/>
</dbReference>
<dbReference type="InterPro" id="IPR036390">
    <property type="entry name" value="WH_DNA-bd_sf"/>
</dbReference>
<dbReference type="InterPro" id="IPR050313">
    <property type="entry name" value="Carb_Metab_HTH_regulators"/>
</dbReference>
<dbReference type="AlphaFoldDB" id="A0A0H3D325"/>
<proteinExistence type="predicted"/>
<dbReference type="OrthoDB" id="3375207at2"/>
<dbReference type="PATRIC" id="fig|749927.5.peg.2921"/>
<dbReference type="InterPro" id="IPR011991">
    <property type="entry name" value="ArsR-like_HTH"/>
</dbReference>
<reference evidence="2 3" key="1">
    <citation type="journal article" date="2010" name="Cell Res.">
        <title>Complete genome sequence of the rifamycin SV-producing Amycolatopsis mediterranei U32 revealed its genetic characteristics in phylogeny and metabolism.</title>
        <authorList>
            <person name="Zhao W."/>
            <person name="Zhong Y."/>
            <person name="Yuan H."/>
            <person name="Wang J."/>
            <person name="Zheng H."/>
            <person name="Wang Y."/>
            <person name="Cen X."/>
            <person name="Xu F."/>
            <person name="Bai J."/>
            <person name="Han X."/>
            <person name="Lu G."/>
            <person name="Zhu Y."/>
            <person name="Shao Z."/>
            <person name="Yan H."/>
            <person name="Li C."/>
            <person name="Peng N."/>
            <person name="Zhang Z."/>
            <person name="Zhang Y."/>
            <person name="Lin W."/>
            <person name="Fan Y."/>
            <person name="Qin Z."/>
            <person name="Hu Y."/>
            <person name="Zhu B."/>
            <person name="Wang S."/>
            <person name="Ding X."/>
            <person name="Zhao G.P."/>
        </authorList>
    </citation>
    <scope>NUCLEOTIDE SEQUENCE [LARGE SCALE GENOMIC DNA]</scope>
    <source>
        <strain evidence="3">U-32</strain>
    </source>
</reference>
<evidence type="ECO:0000313" key="3">
    <source>
        <dbReference type="Proteomes" id="UP000000328"/>
    </source>
</evidence>
<organism evidence="2 3">
    <name type="scientific">Amycolatopsis mediterranei (strain U-32)</name>
    <dbReference type="NCBI Taxonomy" id="749927"/>
    <lineage>
        <taxon>Bacteria</taxon>
        <taxon>Bacillati</taxon>
        <taxon>Actinomycetota</taxon>
        <taxon>Actinomycetes</taxon>
        <taxon>Pseudonocardiales</taxon>
        <taxon>Pseudonocardiaceae</taxon>
        <taxon>Amycolatopsis</taxon>
    </lineage>
</organism>
<dbReference type="EMBL" id="CP002000">
    <property type="protein sequence ID" value="ADJ44622.1"/>
    <property type="molecule type" value="Genomic_DNA"/>
</dbReference>
<dbReference type="CDD" id="cd00090">
    <property type="entry name" value="HTH_ARSR"/>
    <property type="match status" value="1"/>
</dbReference>
<gene>
    <name evidence="2" type="ordered locus">AMED_2829</name>
</gene>
<name>A0A0H3D325_AMYMU</name>
<dbReference type="Proteomes" id="UP000000328">
    <property type="component" value="Chromosome"/>
</dbReference>
<feature type="region of interest" description="Disordered" evidence="1">
    <location>
        <begin position="297"/>
        <end position="333"/>
    </location>
</feature>
<dbReference type="InterPro" id="IPR036388">
    <property type="entry name" value="WH-like_DNA-bd_sf"/>
</dbReference>
<protein>
    <submittedName>
        <fullName evidence="2">ArsR family transcriptional regulator</fullName>
    </submittedName>
</protein>
<dbReference type="KEGG" id="amd:AMED_2829"/>
<evidence type="ECO:0000256" key="1">
    <source>
        <dbReference type="SAM" id="MobiDB-lite"/>
    </source>
</evidence>
<accession>A0A0H3D325</accession>
<dbReference type="PANTHER" id="PTHR30363">
    <property type="entry name" value="HTH-TYPE TRANSCRIPTIONAL REGULATOR SRLR-RELATED"/>
    <property type="match status" value="1"/>
</dbReference>
<dbReference type="Pfam" id="PF12840">
    <property type="entry name" value="HTH_20"/>
    <property type="match status" value="1"/>
</dbReference>
<dbReference type="SUPFAM" id="SSF46785">
    <property type="entry name" value="Winged helix' DNA-binding domain"/>
    <property type="match status" value="1"/>
</dbReference>
<sequence>MGTAGFEPCHLLVLFAHCHACRISVRPRVSRVTAGHPAFADRREIRHTCVVKKTEAGDQAGGGMPRALHPHVPSQVSAEGKTRQEVARLLLEQGPMTAVVVAEQLGISPTAVRRHLDALLADGEAETRDAPRRGPRGRGRPAKLFLLTEPGRARFGHAYDDLAVSAIRFLAEHAGEDAVRAFAEQRIEKLVGPHRSAITAPGDPAARAEALATALSREGYAASTRQIGAGALEKQAPGQNTGAQLCQHHCPVAHVAAEFPQLCEAETEAFAKLLGTHVQRLATIARGDSVCTTHVPVTAGQPAHPEPVSTEPPRAAPLRSPEEARIPNGGKPA</sequence>
<dbReference type="HOGENOM" id="CLU_078469_0_0_11"/>
<evidence type="ECO:0000313" key="2">
    <source>
        <dbReference type="EMBL" id="ADJ44622.1"/>
    </source>
</evidence>
<dbReference type="PANTHER" id="PTHR30363:SF28">
    <property type="entry name" value="TRANSCRIPTIONAL REGULATORY PROTEIN-RELATED"/>
    <property type="match status" value="1"/>
</dbReference>
<dbReference type="eggNOG" id="COG2345">
    <property type="taxonomic scope" value="Bacteria"/>
</dbReference>